<feature type="region of interest" description="Disordered" evidence="19">
    <location>
        <begin position="325"/>
        <end position="344"/>
    </location>
</feature>
<keyword evidence="18" id="KW-0175">Coiled coil</keyword>
<evidence type="ECO:0000256" key="8">
    <source>
        <dbReference type="ARBA" id="ARBA00022622"/>
    </source>
</evidence>
<dbReference type="InterPro" id="IPR010901">
    <property type="entry name" value="MSP1_C"/>
</dbReference>
<keyword evidence="12" id="KW-1015">Disulfide bond</keyword>
<feature type="signal peptide" evidence="21">
    <location>
        <begin position="1"/>
        <end position="19"/>
    </location>
</feature>
<feature type="domain" description="Merozoite surface 1 C-terminal" evidence="22">
    <location>
        <begin position="1425"/>
        <end position="1740"/>
    </location>
</feature>
<keyword evidence="20" id="KW-1133">Transmembrane helix</keyword>
<dbReference type="InterPro" id="IPR024730">
    <property type="entry name" value="MSP1_EGF_1"/>
</dbReference>
<reference evidence="24" key="1">
    <citation type="journal article" date="2007" name="Mol. Biochem. Parasitol.">
        <title>Recent independent evolution of msp1 polymorphism in Plasmodium vivax and related simian malaria parasites.</title>
        <authorList>
            <person name="Tanabe K."/>
            <person name="Escalante A."/>
            <person name="Sakihama N."/>
            <person name="Honda M."/>
            <person name="Arisue N."/>
            <person name="Horii T."/>
            <person name="Culleton R."/>
            <person name="Hayakawa T."/>
            <person name="Hashimto T."/>
            <person name="Longacre S."/>
            <person name="Pathirana S."/>
            <person name="Handunnetti S."/>
            <person name="Kishino H."/>
        </authorList>
    </citation>
    <scope>NUCLEOTIDE SEQUENCE</scope>
    <source>
        <strain evidence="24">Celebes</strain>
    </source>
</reference>
<dbReference type="Pfam" id="PF12946">
    <property type="entry name" value="EGF_MSP1_1"/>
    <property type="match status" value="1"/>
</dbReference>
<evidence type="ECO:0000259" key="22">
    <source>
        <dbReference type="Pfam" id="PF07462"/>
    </source>
</evidence>
<keyword evidence="6" id="KW-0964">Secreted</keyword>
<keyword evidence="8" id="KW-0336">GPI-anchor</keyword>
<evidence type="ECO:0000256" key="15">
    <source>
        <dbReference type="ARBA" id="ARBA00031689"/>
    </source>
</evidence>
<keyword evidence="20" id="KW-0812">Transmembrane</keyword>
<feature type="region of interest" description="Disordered" evidence="19">
    <location>
        <begin position="1506"/>
        <end position="1533"/>
    </location>
</feature>
<evidence type="ECO:0000256" key="6">
    <source>
        <dbReference type="ARBA" id="ARBA00022525"/>
    </source>
</evidence>
<evidence type="ECO:0000256" key="2">
    <source>
        <dbReference type="ARBA" id="ARBA00004613"/>
    </source>
</evidence>
<feature type="domain" description="Merozoite surface 1 C-terminal" evidence="22">
    <location>
        <begin position="1075"/>
        <end position="1378"/>
    </location>
</feature>
<evidence type="ECO:0000256" key="12">
    <source>
        <dbReference type="ARBA" id="ARBA00023157"/>
    </source>
</evidence>
<feature type="compositionally biased region" description="Low complexity" evidence="19">
    <location>
        <begin position="1048"/>
        <end position="1059"/>
    </location>
</feature>
<evidence type="ECO:0000256" key="5">
    <source>
        <dbReference type="ARBA" id="ARBA00022475"/>
    </source>
</evidence>
<evidence type="ECO:0000256" key="19">
    <source>
        <dbReference type="SAM" id="MobiDB-lite"/>
    </source>
</evidence>
<dbReference type="PANTHER" id="PTHR35365:SF18">
    <property type="entry name" value="MUCIN-19-LIKE-RELATED"/>
    <property type="match status" value="1"/>
</dbReference>
<evidence type="ECO:0000256" key="1">
    <source>
        <dbReference type="ARBA" id="ARBA00004609"/>
    </source>
</evidence>
<feature type="region of interest" description="Disordered" evidence="19">
    <location>
        <begin position="702"/>
        <end position="919"/>
    </location>
</feature>
<evidence type="ECO:0000256" key="3">
    <source>
        <dbReference type="ARBA" id="ARBA00022062"/>
    </source>
</evidence>
<keyword evidence="14" id="KW-0449">Lipoprotein</keyword>
<evidence type="ECO:0000313" key="24">
    <source>
        <dbReference type="EMBL" id="BAF74051.1"/>
    </source>
</evidence>
<evidence type="ECO:0000256" key="7">
    <source>
        <dbReference type="ARBA" id="ARBA00022536"/>
    </source>
</evidence>
<keyword evidence="7" id="KW-0245">EGF-like domain</keyword>
<evidence type="ECO:0000256" key="4">
    <source>
        <dbReference type="ARBA" id="ARBA00022455"/>
    </source>
</evidence>
<keyword evidence="5" id="KW-1003">Cell membrane</keyword>
<evidence type="ECO:0000256" key="18">
    <source>
        <dbReference type="SAM" id="Coils"/>
    </source>
</evidence>
<keyword evidence="11 20" id="KW-0472">Membrane</keyword>
<feature type="compositionally biased region" description="Pro residues" evidence="19">
    <location>
        <begin position="721"/>
        <end position="731"/>
    </location>
</feature>
<dbReference type="InterPro" id="IPR053121">
    <property type="entry name" value="Spore_Coat_Assembly"/>
</dbReference>
<dbReference type="Pfam" id="PF07462">
    <property type="entry name" value="MSP1_C"/>
    <property type="match status" value="2"/>
</dbReference>
<keyword evidence="9 21" id="KW-0732">Signal</keyword>
<dbReference type="GO" id="GO:0098552">
    <property type="term" value="C:side of membrane"/>
    <property type="evidence" value="ECO:0007669"/>
    <property type="project" value="UniProtKB-KW"/>
</dbReference>
<keyword evidence="4 24" id="KW-0477">Merozoite</keyword>
<dbReference type="GO" id="GO:0005576">
    <property type="term" value="C:extracellular region"/>
    <property type="evidence" value="ECO:0007669"/>
    <property type="project" value="UniProtKB-SubCell"/>
</dbReference>
<sequence>MKALLFLLSFIFFVTKCQCEPENYRQLLIKLDKLEELVVDGYELFHKEKLKTENIKKEGINDPENEVNTLAFKIRDLVNKFLQLQIPGHGDLLLMIRELVLNINGLKYLVESYEEFNQLMHVINFHYDLLRAKLNDMCAHEYCKIPEHLKINEKELDMLKKVVLGYRKPLDNIKDDIGKMEAFITKNKETIKKINELITTENKKLSGQRTGAIADGTQIARGSSASPPSTVTVSTPTVSGDTRSTTTGSTTAPATTTSSPVIVSASEDGSYEKEKLIFQAMYNITFYTNQLVEAQKLIEVLEKRVGVLKKHKSIKALLDQIEKEKTNLPNGNPPARDLTPEQEAAKKKIADLEEQIVAIAKTVNFDLDGLFTNTEELEYYLREKAKMTAMLIIPESTQAGSTQAGSTPTKTVPSMKESYPHGITYGLAESTIFELIEKIGSEETFGDLENPDDGKLPKKEIIVSEDKRKELMDKIMNKIKMEEEKLDSLKKKYEDQLKKYEEKVKDFQQTHKEFYEARLNNTLVGDKFPNFKTKRDAYMTEKKELEKCTYQQEADLIKKLKKQLTYLEDYTLRKDIADDEINSFSAMEWKLKSRIYELSKEVRKNENKLVLENKFDFSGVVELQVQKVLIIKKIEALKNIQNHLKKAKLKDDLYVPKVYKTGEKPEPHYLIVLKKEIDKLKDFIPKIEAMITTEKANLAKEAAATTGQSLRGESETTSPTVPAPSTGPSPSTPLASNTTTSDTATSDSTTSDTTTPATTTSDTTTPATTTSDTTTPATTTPATTTPATTTPATTTPATTTSDTTAPATTTSDTATPATTTSDTATPATTTSDTATPATTTSDTATPATATPATATPATATPATATPATTTSDTTTSDTTTPATTTSDTTTPATTTPATTTEISIPTTTPTPEAALSPAAPSMSKVEYLEKLLNFLKSAYACHKHIFVTNSTMKKELLDQYKLTTDEENKIKQSTCDKLDLIFNVQNNLPAMYSIYDTMSDDLQNLYIELYEKEMIYNIYKNKDKDTRLKALLETTNPVTTVGTVSQGNSTSVVTNTQTTPHEEGSQTVKASCDDKPEDLLMQMEMIYEKHISEMDKYNENFNKFLASKKQKIITMKDEEWKALGTEIEQLKKKIQVSLDHYGKYKLKLERFLKKKKKVTNSKRQIKGLTILKNKLERRQNLLNIPTSVLKNFTVFFNKKRESEKKEVENTLKNTEILLNYYKALAKYYISEPFPLKTISEESLQKEDNYLNLKKFRVLSRMEGRLGDNIQLEKENISYLSSGLHHVFTELKEIIDNKKYSGNDHNKNAEKVKEALKAYQELIPMVATQETARVPVAPAVTQGPASAVTPAVAAEAPTAEEAAIEAAAIEAAAGALVSGEAPAGAAPAVTVPSATVRAGATTTTQGGVGEAGATTTTITTQGGVGEAGATTTTITTQGGVGEAGARITTTTTTTTQEDAGSTTTTTITTTTTTTTQGGAGSTSVIAQDYDEDYDKFRFHPFVYKNDDEGYDEEEEENEEADQVTTGEEEKQETPEVIVPPGINEYEVVYIKPLAGMYKTIRKQLENHVTALNTNITDMLDSRFKKRNYFLGVLNFDLNPFKYSSTGDNIIKDSYKLLDLEKKKKMLGGYNYIGTSIEKDLTTANDGLAYYNKMNDLYKKQLDAVNKKIKEVEDEIKKIPDGEPNAATNNQLIAVKEESKKYLPFLNSIKKEYESLVNMVTTYTNNLKKFINNCQIEKRETEIIIKKLEDYSKMDEKLENYRESKEEADVISSGLLDKLKKSKLINEEESKKILSEVLNVGTHLLNMGSEHKCIDTTVPDNAACYRYLDGREEWRCLLNFKKQGDKCVAASNVTCTDNNGGCAPEAECNMNENNEVVCKCTKEGSEPLYEGVFCSYSSFLSLSFLLLLFLFLLCMEL</sequence>
<feature type="transmembrane region" description="Helical" evidence="20">
    <location>
        <begin position="1894"/>
        <end position="1913"/>
    </location>
</feature>
<dbReference type="VEuPathDB" id="PlasmoDB:C922_01737"/>
<protein>
    <recommendedName>
        <fullName evidence="3">Merozoite surface protein 1</fullName>
    </recommendedName>
    <alternativeName>
        <fullName evidence="15">Merozoite surface antigen</fullName>
    </alternativeName>
    <alternativeName>
        <fullName evidence="16">PMMSA</fullName>
    </alternativeName>
</protein>
<evidence type="ECO:0000256" key="11">
    <source>
        <dbReference type="ARBA" id="ARBA00023136"/>
    </source>
</evidence>
<evidence type="ECO:0000256" key="13">
    <source>
        <dbReference type="ARBA" id="ARBA00023180"/>
    </source>
</evidence>
<proteinExistence type="predicted"/>
<gene>
    <name evidence="24" type="primary">msp1</name>
</gene>
<feature type="region of interest" description="Disordered" evidence="19">
    <location>
        <begin position="1402"/>
        <end position="1435"/>
    </location>
</feature>
<feature type="coiled-coil region" evidence="18">
    <location>
        <begin position="472"/>
        <end position="517"/>
    </location>
</feature>
<dbReference type="EMBL" id="AB266183">
    <property type="protein sequence ID" value="BAF74051.1"/>
    <property type="molecule type" value="Genomic_DNA"/>
</dbReference>
<dbReference type="PANTHER" id="PTHR35365">
    <property type="entry name" value="LP04239P"/>
    <property type="match status" value="1"/>
</dbReference>
<keyword evidence="13" id="KW-0325">Glycoprotein</keyword>
<feature type="compositionally biased region" description="Acidic residues" evidence="19">
    <location>
        <begin position="1507"/>
        <end position="1520"/>
    </location>
</feature>
<feature type="coiled-coil region" evidence="18">
    <location>
        <begin position="1158"/>
        <end position="1217"/>
    </location>
</feature>
<evidence type="ECO:0000256" key="10">
    <source>
        <dbReference type="ARBA" id="ARBA00022737"/>
    </source>
</evidence>
<evidence type="ECO:0000256" key="14">
    <source>
        <dbReference type="ARBA" id="ARBA00023288"/>
    </source>
</evidence>
<evidence type="ECO:0000256" key="9">
    <source>
        <dbReference type="ARBA" id="ARBA00022729"/>
    </source>
</evidence>
<accession>A7BG18</accession>
<evidence type="ECO:0000259" key="23">
    <source>
        <dbReference type="Pfam" id="PF12946"/>
    </source>
</evidence>
<evidence type="ECO:0000256" key="21">
    <source>
        <dbReference type="SAM" id="SignalP"/>
    </source>
</evidence>
<dbReference type="Gene3D" id="2.10.25.10">
    <property type="entry name" value="Laminin"/>
    <property type="match status" value="2"/>
</dbReference>
<comment type="subcellular location">
    <subcellularLocation>
        <location evidence="1">Cell membrane</location>
        <topology evidence="1">Lipid-anchor</topology>
        <topology evidence="1">GPI-anchor</topology>
    </subcellularLocation>
    <subcellularLocation>
        <location evidence="2">Secreted</location>
    </subcellularLocation>
</comment>
<feature type="chain" id="PRO_5002706841" description="Merozoite surface protein 1" evidence="21">
    <location>
        <begin position="20"/>
        <end position="1915"/>
    </location>
</feature>
<keyword evidence="10" id="KW-0677">Repeat</keyword>
<dbReference type="GO" id="GO:0005886">
    <property type="term" value="C:plasma membrane"/>
    <property type="evidence" value="ECO:0007669"/>
    <property type="project" value="UniProtKB-SubCell"/>
</dbReference>
<feature type="compositionally biased region" description="Low complexity" evidence="19">
    <location>
        <begin position="223"/>
        <end position="258"/>
    </location>
</feature>
<dbReference type="SUPFAM" id="SSF57196">
    <property type="entry name" value="EGF/Laminin"/>
    <property type="match status" value="2"/>
</dbReference>
<evidence type="ECO:0000256" key="20">
    <source>
        <dbReference type="SAM" id="Phobius"/>
    </source>
</evidence>
<feature type="compositionally biased region" description="Low complexity" evidence="19">
    <location>
        <begin position="732"/>
        <end position="919"/>
    </location>
</feature>
<feature type="region of interest" description="Disordered" evidence="19">
    <location>
        <begin position="1043"/>
        <end position="1070"/>
    </location>
</feature>
<evidence type="ECO:0000256" key="16">
    <source>
        <dbReference type="ARBA" id="ARBA00032276"/>
    </source>
</evidence>
<evidence type="ECO:0000256" key="17">
    <source>
        <dbReference type="ARBA" id="ARBA00045963"/>
    </source>
</evidence>
<feature type="region of interest" description="Disordered" evidence="19">
    <location>
        <begin position="219"/>
        <end position="258"/>
    </location>
</feature>
<comment type="function">
    <text evidence="17">During the asexual blood stage, involved in merozoite egress from host erythrocytes possibly via its interaction with the host cytoskeleton protein spectrin resulting in the destabilization of the host cytoskeleton and thus leading to erythrocyte cell membrane rupture. Involved in the binding to host erythrocytes and is required for host erythrocyte invasion.</text>
</comment>
<name>A7BG18_9APIC</name>
<organism evidence="24">
    <name type="scientific">Plasmodium inui</name>
    <dbReference type="NCBI Taxonomy" id="52288"/>
    <lineage>
        <taxon>Eukaryota</taxon>
        <taxon>Sar</taxon>
        <taxon>Alveolata</taxon>
        <taxon>Apicomplexa</taxon>
        <taxon>Aconoidasida</taxon>
        <taxon>Haemosporida</taxon>
        <taxon>Plasmodiidae</taxon>
        <taxon>Plasmodium</taxon>
        <taxon>Plasmodium (Plasmodium)</taxon>
    </lineage>
</organism>
<feature type="domain" description="Merozoite surface protein EGF" evidence="23">
    <location>
        <begin position="1810"/>
        <end position="1846"/>
    </location>
</feature>